<proteinExistence type="predicted"/>
<name>A0ABS0J0T3_9BACT</name>
<feature type="region of interest" description="Disordered" evidence="1">
    <location>
        <begin position="276"/>
        <end position="321"/>
    </location>
</feature>
<dbReference type="Gene3D" id="3.30.450.20">
    <property type="entry name" value="PAS domain"/>
    <property type="match status" value="1"/>
</dbReference>
<evidence type="ECO:0000313" key="2">
    <source>
        <dbReference type="EMBL" id="MBG3875772.1"/>
    </source>
</evidence>
<comment type="caution">
    <text evidence="2">The sequence shown here is derived from an EMBL/GenBank/DDBJ whole genome shotgun (WGS) entry which is preliminary data.</text>
</comment>
<feature type="compositionally biased region" description="Basic and acidic residues" evidence="1">
    <location>
        <begin position="311"/>
        <end position="321"/>
    </location>
</feature>
<protein>
    <recommendedName>
        <fullName evidence="4">Lipoprotein</fullName>
    </recommendedName>
</protein>
<keyword evidence="3" id="KW-1185">Reference proteome</keyword>
<evidence type="ECO:0008006" key="4">
    <source>
        <dbReference type="Google" id="ProtNLM"/>
    </source>
</evidence>
<reference evidence="2 3" key="1">
    <citation type="submission" date="2019-08" db="EMBL/GenBank/DDBJ databases">
        <authorList>
            <person name="Luo N."/>
        </authorList>
    </citation>
    <scope>NUCLEOTIDE SEQUENCE [LARGE SCALE GENOMIC DNA]</scope>
    <source>
        <strain evidence="2 3">NCIMB 9442</strain>
    </source>
</reference>
<dbReference type="Proteomes" id="UP001194469">
    <property type="component" value="Unassembled WGS sequence"/>
</dbReference>
<sequence>MQRVNKAACLLLALGVLLATGCKHEAKGYWKDTRRYYREYLNTPAKLDLEDKGEVAPAEARLAEGFAGIDIQLRALERALENSDRKPDTAWAKQMFQRFPWISGLAAVDSEGRVMAQQPEAPMKPLDFAPLLQEDAKQNMRALRSYVQDTPMGPEVYVGVPVYSGTDFRGLVIAHFDIRALLPYSSRPADLMIAAPGQVMWPGRFDAQATPVASTDWSSAVTKDVYGTVANANGEFYWVSRYLGNLPLVFAVPEAGSFPEKPEQLAILKQAAALGSASTPNEPVTEIQPAYPELDESEGSILTKPAPQASDDSKVKEEAIR</sequence>
<evidence type="ECO:0000313" key="3">
    <source>
        <dbReference type="Proteomes" id="UP001194469"/>
    </source>
</evidence>
<dbReference type="PROSITE" id="PS51257">
    <property type="entry name" value="PROKAR_LIPOPROTEIN"/>
    <property type="match status" value="1"/>
</dbReference>
<dbReference type="RefSeq" id="WP_196608023.1">
    <property type="nucleotide sequence ID" value="NZ_VRYY01000033.1"/>
</dbReference>
<organism evidence="2 3">
    <name type="scientific">Nitratidesulfovibrio oxamicus</name>
    <dbReference type="NCBI Taxonomy" id="32016"/>
    <lineage>
        <taxon>Bacteria</taxon>
        <taxon>Pseudomonadati</taxon>
        <taxon>Thermodesulfobacteriota</taxon>
        <taxon>Desulfovibrionia</taxon>
        <taxon>Desulfovibrionales</taxon>
        <taxon>Desulfovibrionaceae</taxon>
        <taxon>Nitratidesulfovibrio</taxon>
    </lineage>
</organism>
<gene>
    <name evidence="2" type="ORF">FVW20_01710</name>
</gene>
<accession>A0ABS0J0T3</accession>
<dbReference type="EMBL" id="VRYY01000033">
    <property type="protein sequence ID" value="MBG3875772.1"/>
    <property type="molecule type" value="Genomic_DNA"/>
</dbReference>
<evidence type="ECO:0000256" key="1">
    <source>
        <dbReference type="SAM" id="MobiDB-lite"/>
    </source>
</evidence>